<evidence type="ECO:0000256" key="2">
    <source>
        <dbReference type="SAM" id="MobiDB-lite"/>
    </source>
</evidence>
<dbReference type="PANTHER" id="PTHR31977:SF1">
    <property type="entry name" value="UPF0696 PROTEIN C11ORF68"/>
    <property type="match status" value="1"/>
</dbReference>
<dbReference type="AlphaFoldDB" id="A0A8H4VV07"/>
<feature type="compositionally biased region" description="Basic residues" evidence="2">
    <location>
        <begin position="285"/>
        <end position="296"/>
    </location>
</feature>
<organism evidence="3 4">
    <name type="scientific">Agrocybe pediades</name>
    <dbReference type="NCBI Taxonomy" id="84607"/>
    <lineage>
        <taxon>Eukaryota</taxon>
        <taxon>Fungi</taxon>
        <taxon>Dikarya</taxon>
        <taxon>Basidiomycota</taxon>
        <taxon>Agaricomycotina</taxon>
        <taxon>Agaricomycetes</taxon>
        <taxon>Agaricomycetidae</taxon>
        <taxon>Agaricales</taxon>
        <taxon>Agaricineae</taxon>
        <taxon>Strophariaceae</taxon>
        <taxon>Agrocybe</taxon>
    </lineage>
</organism>
<comment type="caution">
    <text evidence="3">The sequence shown here is derived from an EMBL/GenBank/DDBJ whole genome shotgun (WGS) entry which is preliminary data.</text>
</comment>
<comment type="similarity">
    <text evidence="1">Belongs to the UPF0696 family.</text>
</comment>
<evidence type="ECO:0000313" key="3">
    <source>
        <dbReference type="EMBL" id="KAF4621345.1"/>
    </source>
</evidence>
<dbReference type="Proteomes" id="UP000521872">
    <property type="component" value="Unassembled WGS sequence"/>
</dbReference>
<dbReference type="InterPro" id="IPR015034">
    <property type="entry name" value="Bles03"/>
</dbReference>
<gene>
    <name evidence="3" type="ORF">D9613_000846</name>
</gene>
<name>A0A8H4VV07_9AGAR</name>
<dbReference type="Pfam" id="PF08939">
    <property type="entry name" value="Bles03"/>
    <property type="match status" value="1"/>
</dbReference>
<feature type="region of interest" description="Disordered" evidence="2">
    <location>
        <begin position="257"/>
        <end position="338"/>
    </location>
</feature>
<evidence type="ECO:0000256" key="1">
    <source>
        <dbReference type="ARBA" id="ARBA00010568"/>
    </source>
</evidence>
<dbReference type="Gene3D" id="3.30.760.10">
    <property type="entry name" value="RNA Cap, Translation Initiation Factor Eif4e"/>
    <property type="match status" value="1"/>
</dbReference>
<dbReference type="EMBL" id="JAACJL010000015">
    <property type="protein sequence ID" value="KAF4621345.1"/>
    <property type="molecule type" value="Genomic_DNA"/>
</dbReference>
<dbReference type="SUPFAM" id="SSF55418">
    <property type="entry name" value="eIF4e-like"/>
    <property type="match status" value="1"/>
</dbReference>
<protein>
    <submittedName>
        <fullName evidence="3">Uncharacterized protein</fullName>
    </submittedName>
</protein>
<keyword evidence="4" id="KW-1185">Reference proteome</keyword>
<dbReference type="PANTHER" id="PTHR31977">
    <property type="entry name" value="UPF0696 PROTEIN C11ORF68"/>
    <property type="match status" value="1"/>
</dbReference>
<proteinExistence type="inferred from homology"/>
<reference evidence="3 4" key="1">
    <citation type="submission" date="2019-12" db="EMBL/GenBank/DDBJ databases">
        <authorList>
            <person name="Floudas D."/>
            <person name="Bentzer J."/>
            <person name="Ahren D."/>
            <person name="Johansson T."/>
            <person name="Persson P."/>
            <person name="Tunlid A."/>
        </authorList>
    </citation>
    <scope>NUCLEOTIDE SEQUENCE [LARGE SCALE GENOMIC DNA]</scope>
    <source>
        <strain evidence="3 4">CBS 102.39</strain>
    </source>
</reference>
<sequence length="338" mass="37413">MPNEDSVPQAYKYSWSSSSEITLEDFLTKFKPSMVQNDGTKPWIWVHGSGAPADDDRGEEEAEEEASKYLEEITEKVEAIKNDDSIPVRSNKKTGAKSKKEVREQVQAEASAKLKEISVKHGYVVGKWLMFASSEKIDQIWAGIAKSLVSGPLSETTAFRAKVSTSPENETPNYQHLICVYMPDVYNKEKVTEVMKILLRNHGVNLSGVKSDLYTSIGLDSKHPSGIPSTAWKNTALLPDKEIKELKDAFFAELASKKAEPKAEEPKPSEVVTGVEEQSSNTPKVKTKAKPKLKKKVKDDPFASDDGEETKKPAAKGIKRGPTSDNEDERPGKKTSKK</sequence>
<dbReference type="InterPro" id="IPR023398">
    <property type="entry name" value="TIF_eIF4e-like"/>
</dbReference>
<feature type="compositionally biased region" description="Basic and acidic residues" evidence="2">
    <location>
        <begin position="257"/>
        <end position="268"/>
    </location>
</feature>
<evidence type="ECO:0000313" key="4">
    <source>
        <dbReference type="Proteomes" id="UP000521872"/>
    </source>
</evidence>
<accession>A0A8H4VV07</accession>